<accession>A0A9P8N913</accession>
<gene>
    <name evidence="1" type="ORF">KXV57_007977</name>
</gene>
<sequence>MQLWSASLLETPAKLALKISALFLQDRRVDRNSEAANDNGCIGTLACLPEPLPIAPFGLMERKWLIRHS</sequence>
<dbReference type="EMBL" id="JAIBSC010000684">
    <property type="protein sequence ID" value="KAH1890391.1"/>
    <property type="molecule type" value="Genomic_DNA"/>
</dbReference>
<dbReference type="Proteomes" id="UP000813423">
    <property type="component" value="Unassembled WGS sequence"/>
</dbReference>
<reference evidence="1" key="1">
    <citation type="submission" date="2021-08" db="EMBL/GenBank/DDBJ databases">
        <title>Global Aspergillus fumigatus from environmental and clinical sources.</title>
        <authorList>
            <person name="Barber A."/>
            <person name="Sae-Ong T."/>
        </authorList>
    </citation>
    <scope>NUCLEOTIDE SEQUENCE</scope>
    <source>
        <strain evidence="1">NRZ-2016-071</strain>
    </source>
</reference>
<name>A0A9P8N913_ASPFM</name>
<evidence type="ECO:0000313" key="1">
    <source>
        <dbReference type="EMBL" id="KAH1890391.1"/>
    </source>
</evidence>
<comment type="caution">
    <text evidence="1">The sequence shown here is derived from an EMBL/GenBank/DDBJ whole genome shotgun (WGS) entry which is preliminary data.</text>
</comment>
<protein>
    <submittedName>
        <fullName evidence="1">Uncharacterized protein</fullName>
    </submittedName>
</protein>
<evidence type="ECO:0000313" key="2">
    <source>
        <dbReference type="Proteomes" id="UP000813423"/>
    </source>
</evidence>
<dbReference type="AlphaFoldDB" id="A0A9P8N913"/>
<proteinExistence type="predicted"/>
<feature type="non-terminal residue" evidence="1">
    <location>
        <position position="69"/>
    </location>
</feature>
<organism evidence="1 2">
    <name type="scientific">Aspergillus fumigatus</name>
    <name type="common">Neosartorya fumigata</name>
    <dbReference type="NCBI Taxonomy" id="746128"/>
    <lineage>
        <taxon>Eukaryota</taxon>
        <taxon>Fungi</taxon>
        <taxon>Dikarya</taxon>
        <taxon>Ascomycota</taxon>
        <taxon>Pezizomycotina</taxon>
        <taxon>Eurotiomycetes</taxon>
        <taxon>Eurotiomycetidae</taxon>
        <taxon>Eurotiales</taxon>
        <taxon>Aspergillaceae</taxon>
        <taxon>Aspergillus</taxon>
        <taxon>Aspergillus subgen. Fumigati</taxon>
    </lineage>
</organism>